<feature type="repeat" description="Solcar" evidence="6">
    <location>
        <begin position="1"/>
        <end position="47"/>
    </location>
</feature>
<keyword evidence="4" id="KW-0677">Repeat</keyword>
<accession>A0ABV0NCC9</accession>
<dbReference type="InterPro" id="IPR018108">
    <property type="entry name" value="MCP_transmembrane"/>
</dbReference>
<gene>
    <name evidence="8" type="ORF">GOODEAATRI_020966</name>
</gene>
<keyword evidence="3 6" id="KW-0812">Transmembrane</keyword>
<dbReference type="Proteomes" id="UP001476798">
    <property type="component" value="Unassembled WGS sequence"/>
</dbReference>
<proteinExistence type="inferred from homology"/>
<keyword evidence="7" id="KW-0813">Transport</keyword>
<evidence type="ECO:0000256" key="6">
    <source>
        <dbReference type="PROSITE-ProRule" id="PRU00282"/>
    </source>
</evidence>
<sequence>MCMMSGLMQMIKEGGMRSLWRGNGVNIIKIAPESALKFMAYEQIKRLIGSDKETLSILERFVAGSLAGVIAQSTIYPMEVIILLFRCYLESLRVLHLVTCPVFVVRF</sequence>
<dbReference type="Pfam" id="PF00153">
    <property type="entry name" value="Mito_carr"/>
    <property type="match status" value="1"/>
</dbReference>
<organism evidence="8 9">
    <name type="scientific">Goodea atripinnis</name>
    <dbReference type="NCBI Taxonomy" id="208336"/>
    <lineage>
        <taxon>Eukaryota</taxon>
        <taxon>Metazoa</taxon>
        <taxon>Chordata</taxon>
        <taxon>Craniata</taxon>
        <taxon>Vertebrata</taxon>
        <taxon>Euteleostomi</taxon>
        <taxon>Actinopterygii</taxon>
        <taxon>Neopterygii</taxon>
        <taxon>Teleostei</taxon>
        <taxon>Neoteleostei</taxon>
        <taxon>Acanthomorphata</taxon>
        <taxon>Ovalentaria</taxon>
        <taxon>Atherinomorphae</taxon>
        <taxon>Cyprinodontiformes</taxon>
        <taxon>Goodeidae</taxon>
        <taxon>Goodea</taxon>
    </lineage>
</organism>
<keyword evidence="5 6" id="KW-0472">Membrane</keyword>
<evidence type="ECO:0000256" key="2">
    <source>
        <dbReference type="ARBA" id="ARBA00006375"/>
    </source>
</evidence>
<evidence type="ECO:0000256" key="5">
    <source>
        <dbReference type="ARBA" id="ARBA00023136"/>
    </source>
</evidence>
<keyword evidence="9" id="KW-1185">Reference proteome</keyword>
<dbReference type="SUPFAM" id="SSF103506">
    <property type="entry name" value="Mitochondrial carrier"/>
    <property type="match status" value="1"/>
</dbReference>
<evidence type="ECO:0000313" key="8">
    <source>
        <dbReference type="EMBL" id="MEQ2169055.1"/>
    </source>
</evidence>
<evidence type="ECO:0000256" key="1">
    <source>
        <dbReference type="ARBA" id="ARBA00004141"/>
    </source>
</evidence>
<evidence type="ECO:0000256" key="3">
    <source>
        <dbReference type="ARBA" id="ARBA00022692"/>
    </source>
</evidence>
<comment type="caution">
    <text evidence="8">The sequence shown here is derived from an EMBL/GenBank/DDBJ whole genome shotgun (WGS) entry which is preliminary data.</text>
</comment>
<comment type="similarity">
    <text evidence="2 7">Belongs to the mitochondrial carrier (TC 2.A.29) family.</text>
</comment>
<protein>
    <submittedName>
        <fullName evidence="8">Uncharacterized protein</fullName>
    </submittedName>
</protein>
<dbReference type="Gene3D" id="1.50.40.10">
    <property type="entry name" value="Mitochondrial carrier domain"/>
    <property type="match status" value="1"/>
</dbReference>
<evidence type="ECO:0000313" key="9">
    <source>
        <dbReference type="Proteomes" id="UP001476798"/>
    </source>
</evidence>
<reference evidence="8 9" key="1">
    <citation type="submission" date="2021-06" db="EMBL/GenBank/DDBJ databases">
        <authorList>
            <person name="Palmer J.M."/>
        </authorList>
    </citation>
    <scope>NUCLEOTIDE SEQUENCE [LARGE SCALE GENOMIC DNA]</scope>
    <source>
        <strain evidence="8 9">GA_2019</strain>
        <tissue evidence="8">Muscle</tissue>
    </source>
</reference>
<comment type="subcellular location">
    <subcellularLocation>
        <location evidence="1">Membrane</location>
        <topology evidence="1">Multi-pass membrane protein</topology>
    </subcellularLocation>
</comment>
<dbReference type="InterPro" id="IPR023395">
    <property type="entry name" value="MCP_dom_sf"/>
</dbReference>
<name>A0ABV0NCC9_9TELE</name>
<dbReference type="EMBL" id="JAHRIO010031982">
    <property type="protein sequence ID" value="MEQ2169055.1"/>
    <property type="molecule type" value="Genomic_DNA"/>
</dbReference>
<evidence type="ECO:0000256" key="4">
    <source>
        <dbReference type="ARBA" id="ARBA00022737"/>
    </source>
</evidence>
<evidence type="ECO:0000256" key="7">
    <source>
        <dbReference type="RuleBase" id="RU000488"/>
    </source>
</evidence>
<dbReference type="PANTHER" id="PTHR24089">
    <property type="entry name" value="SOLUTE CARRIER FAMILY 25"/>
    <property type="match status" value="1"/>
</dbReference>
<dbReference type="PROSITE" id="PS50920">
    <property type="entry name" value="SOLCAR"/>
    <property type="match status" value="1"/>
</dbReference>